<dbReference type="InterPro" id="IPR002110">
    <property type="entry name" value="Ankyrin_rpt"/>
</dbReference>
<dbReference type="InterPro" id="IPR002641">
    <property type="entry name" value="PNPLA_dom"/>
</dbReference>
<dbReference type="AlphaFoldDB" id="A0AAF3E8R8"/>
<name>A0AAF3E8R8_9BILA</name>
<accession>A0AAF3E8R8</accession>
<protein>
    <recommendedName>
        <fullName evidence="2">phospholipase A2</fullName>
        <ecNumber evidence="2">3.1.1.4</ecNumber>
    </recommendedName>
</protein>
<feature type="compositionally biased region" description="Basic and acidic residues" evidence="10">
    <location>
        <begin position="53"/>
        <end position="71"/>
    </location>
</feature>
<feature type="compositionally biased region" description="Basic and acidic residues" evidence="10">
    <location>
        <begin position="25"/>
        <end position="41"/>
    </location>
</feature>
<evidence type="ECO:0000256" key="3">
    <source>
        <dbReference type="ARBA" id="ARBA00022553"/>
    </source>
</evidence>
<dbReference type="GO" id="GO:0047499">
    <property type="term" value="F:calcium-independent phospholipase A2 activity"/>
    <property type="evidence" value="ECO:0007669"/>
    <property type="project" value="InterPro"/>
</dbReference>
<evidence type="ECO:0000256" key="7">
    <source>
        <dbReference type="ARBA" id="ARBA00023422"/>
    </source>
</evidence>
<feature type="region of interest" description="Disordered" evidence="10">
    <location>
        <begin position="252"/>
        <end position="278"/>
    </location>
</feature>
<reference evidence="13" key="1">
    <citation type="submission" date="2024-02" db="UniProtKB">
        <authorList>
            <consortium name="WormBaseParasite"/>
        </authorList>
    </citation>
    <scope>IDENTIFICATION</scope>
</reference>
<keyword evidence="5 8" id="KW-0040">ANK repeat</keyword>
<organism evidence="12 13">
    <name type="scientific">Mesorhabditis belari</name>
    <dbReference type="NCBI Taxonomy" id="2138241"/>
    <lineage>
        <taxon>Eukaryota</taxon>
        <taxon>Metazoa</taxon>
        <taxon>Ecdysozoa</taxon>
        <taxon>Nematoda</taxon>
        <taxon>Chromadorea</taxon>
        <taxon>Rhabditida</taxon>
        <taxon>Rhabditina</taxon>
        <taxon>Rhabditomorpha</taxon>
        <taxon>Rhabditoidea</taxon>
        <taxon>Rhabditidae</taxon>
        <taxon>Mesorhabditinae</taxon>
        <taxon>Mesorhabditis</taxon>
    </lineage>
</organism>
<evidence type="ECO:0000313" key="12">
    <source>
        <dbReference type="Proteomes" id="UP000887575"/>
    </source>
</evidence>
<dbReference type="Proteomes" id="UP000887575">
    <property type="component" value="Unassembled WGS sequence"/>
</dbReference>
<evidence type="ECO:0000256" key="2">
    <source>
        <dbReference type="ARBA" id="ARBA00013278"/>
    </source>
</evidence>
<feature type="active site" description="Proton acceptor" evidence="9">
    <location>
        <position position="1132"/>
    </location>
</feature>
<keyword evidence="9" id="KW-0442">Lipid degradation</keyword>
<evidence type="ECO:0000256" key="8">
    <source>
        <dbReference type="PROSITE-ProRule" id="PRU00023"/>
    </source>
</evidence>
<keyword evidence="3" id="KW-0597">Phosphoprotein</keyword>
<feature type="compositionally biased region" description="Basic and acidic residues" evidence="10">
    <location>
        <begin position="111"/>
        <end position="143"/>
    </location>
</feature>
<dbReference type="GO" id="GO:0052816">
    <property type="term" value="F:long-chain fatty acyl-CoA hydrolase activity"/>
    <property type="evidence" value="ECO:0007669"/>
    <property type="project" value="TreeGrafter"/>
</dbReference>
<dbReference type="Pfam" id="PF12796">
    <property type="entry name" value="Ank_2"/>
    <property type="match status" value="1"/>
</dbReference>
<feature type="short sequence motif" description="GXGXXG" evidence="9">
    <location>
        <begin position="972"/>
        <end position="977"/>
    </location>
</feature>
<evidence type="ECO:0000256" key="1">
    <source>
        <dbReference type="ARBA" id="ARBA00006903"/>
    </source>
</evidence>
<dbReference type="PANTHER" id="PTHR24139:SF35">
    <property type="entry name" value="PNPLA DOMAIN-CONTAINING PROTEIN"/>
    <property type="match status" value="1"/>
</dbReference>
<dbReference type="WBParaSite" id="MBELARI_LOCUS1031">
    <property type="protein sequence ID" value="MBELARI_LOCUS1031"/>
    <property type="gene ID" value="MBELARI_LOCUS1031"/>
</dbReference>
<dbReference type="GO" id="GO:2000304">
    <property type="term" value="P:positive regulation of ceramide biosynthetic process"/>
    <property type="evidence" value="ECO:0007669"/>
    <property type="project" value="TreeGrafter"/>
</dbReference>
<dbReference type="SUPFAM" id="SSF52151">
    <property type="entry name" value="FabD/lysophospholipase-like"/>
    <property type="match status" value="1"/>
</dbReference>
<dbReference type="InterPro" id="IPR036770">
    <property type="entry name" value="Ankyrin_rpt-contain_sf"/>
</dbReference>
<dbReference type="EC" id="3.1.1.4" evidence="2"/>
<feature type="active site" description="Nucleophile" evidence="9">
    <location>
        <position position="1006"/>
    </location>
</feature>
<dbReference type="PROSITE" id="PS51635">
    <property type="entry name" value="PNPLA"/>
    <property type="match status" value="1"/>
</dbReference>
<feature type="repeat" description="ANK" evidence="8">
    <location>
        <begin position="706"/>
        <end position="728"/>
    </location>
</feature>
<dbReference type="Pfam" id="PF05334">
    <property type="entry name" value="DUF719"/>
    <property type="match status" value="1"/>
</dbReference>
<dbReference type="PROSITE" id="PS50088">
    <property type="entry name" value="ANK_REPEAT"/>
    <property type="match status" value="1"/>
</dbReference>
<feature type="compositionally biased region" description="Basic and acidic residues" evidence="10">
    <location>
        <begin position="170"/>
        <end position="179"/>
    </location>
</feature>
<dbReference type="Pfam" id="PF01734">
    <property type="entry name" value="Patatin"/>
    <property type="match status" value="1"/>
</dbReference>
<dbReference type="InterPro" id="IPR016035">
    <property type="entry name" value="Acyl_Trfase/lysoPLipase"/>
</dbReference>
<evidence type="ECO:0000256" key="9">
    <source>
        <dbReference type="PROSITE-ProRule" id="PRU01161"/>
    </source>
</evidence>
<dbReference type="SMART" id="SM00248">
    <property type="entry name" value="ANK"/>
    <property type="match status" value="6"/>
</dbReference>
<dbReference type="Gene3D" id="3.40.1090.10">
    <property type="entry name" value="Cytosolic phospholipase A2 catalytic domain"/>
    <property type="match status" value="1"/>
</dbReference>
<feature type="short sequence motif" description="DGA/G" evidence="9">
    <location>
        <begin position="1132"/>
        <end position="1134"/>
    </location>
</feature>
<sequence length="1278" mass="140917">MDSEDEFFSASSGDEEAPAKTKASKKTDTPKAEQVQGEKHTIKSIPSEPELLEAPKQKEENVFVELRKPSTDESSEEASVTLNEVEKESSSSEEFVVTDLPTPITLSDDTSDSKSSEEKSVEVELRNEETKPAEEPEKEKENESSGWDAWGDEDTKTVEESISSVQISENKIDEKKDPTEEVEEGEENWDWGNDGWETETKKESTQKKPDSTPAGSMKLGKAKTNEPAGWGGFASALGKTFSSAVENTFGLPSAEEFAQKEREVEENETIEEGTKETPKRSAFEALAGIKQSIWRKKCSEGSTSSASPSTVPSFGLFSGLVTGGLDALEAIGKKTFETLTVKDKKGRSRLFFDQSSDEPLSDLLKRIKDEQSSQEIRSNIVPVVDFLSLIGATTTMQNVEALELLTSSKGIPTNSRTVNELLTSIAHKDVPDSSMLEANLRRVVKSLCSTIDPSATINVYEEACNKSLEAMILEAEEAYKTSVNGLVSVVEAFVQILSKVTQMIFATSGKANKTNFLEFCGLLTGALVQLETVATNLPSGTYQGDDVATRFLVDCQSAQELLERIFRLSITVLLDKSNVFYVIYRPTKKVIIKSMPEAEGKIIANRLNLLFAGLYDDPIRQLPDNELERIAVFTLKNPSWTEIHLAAALGLTRTLSFLFERDAVVVVNTPTEDGLLPLHIACEYNQYEAAMLCTKAGAQASKMNARGQTAYHLAAKSGDMRLMKALLSTNTAQAIQLCVTAEDMSGFTPLQEAICNENLEGLQVILSDVIACRDAKKQVLRCLQHYVVKDYDKWRKIGILVCSSQLDWLIQMDLSGDTILHKPLPDPDILRVLCLFADRSCFELPNGSGLTPLQAAINRDDLAACVCFVSFGADVSKKTAKGETCAQLALQKARPMILQLLILLGAQMEPSDLQFAQEKHKPQLRKIFQTALEPKLQEAMRDHLLPDNTIKIRDALMSKPKTNRKIALSLDGGGIRGLVEAQMLFELERLTGNSIVSNIEWLGGTSTGSILAIGLALGRSPADCIRLYLRFKDEVFRGERPYSPETLEACLIGEFGTDRKFGDVKKRLLVTAAQVDVSPAEIVLFRSYDLPNESAKNFAKLGNGRDIKLWQAARCSSAAPTYFTAPFGVYMDGGLIANNPSAEILSDIQMMETLGVNEEKPSLFLSLGTGIPPLRRMNESQPNGGIWQKLMNQFNLNLMHTLHMLTEQISAANGVIVSRSAGFSLALGIPFFRFSPPLPSDIQLDARDDEILIEMLWIARNYIYTHPDIKKICEYLKQ</sequence>
<evidence type="ECO:0000256" key="4">
    <source>
        <dbReference type="ARBA" id="ARBA00022737"/>
    </source>
</evidence>
<dbReference type="InterPro" id="IPR047148">
    <property type="entry name" value="PLPL9"/>
</dbReference>
<evidence type="ECO:0000259" key="11">
    <source>
        <dbReference type="PROSITE" id="PS51635"/>
    </source>
</evidence>
<keyword evidence="9" id="KW-0378">Hydrolase</keyword>
<dbReference type="PROSITE" id="PS50297">
    <property type="entry name" value="ANK_REP_REGION"/>
    <property type="match status" value="1"/>
</dbReference>
<keyword evidence="4" id="KW-0677">Repeat</keyword>
<feature type="short sequence motif" description="GXSXG" evidence="9">
    <location>
        <begin position="1004"/>
        <end position="1008"/>
    </location>
</feature>
<dbReference type="Gene3D" id="1.25.40.20">
    <property type="entry name" value="Ankyrin repeat-containing domain"/>
    <property type="match status" value="2"/>
</dbReference>
<dbReference type="GO" id="GO:0005739">
    <property type="term" value="C:mitochondrion"/>
    <property type="evidence" value="ECO:0007669"/>
    <property type="project" value="TreeGrafter"/>
</dbReference>
<comment type="similarity">
    <text evidence="1">Belongs to the FAM114 family.</text>
</comment>
<keyword evidence="6 9" id="KW-0443">Lipid metabolism</keyword>
<dbReference type="GO" id="GO:0016042">
    <property type="term" value="P:lipid catabolic process"/>
    <property type="evidence" value="ECO:0007669"/>
    <property type="project" value="UniProtKB-UniRule"/>
</dbReference>
<feature type="compositionally biased region" description="Acidic residues" evidence="10">
    <location>
        <begin position="180"/>
        <end position="189"/>
    </location>
</feature>
<comment type="catalytic activity">
    <reaction evidence="7">
        <text>a 1,2-diacyl-sn-glycero-3-phosphocholine + H2O = a 1-acyl-sn-glycero-3-phosphocholine + a fatty acid + H(+)</text>
        <dbReference type="Rhea" id="RHEA:15801"/>
        <dbReference type="ChEBI" id="CHEBI:15377"/>
        <dbReference type="ChEBI" id="CHEBI:15378"/>
        <dbReference type="ChEBI" id="CHEBI:28868"/>
        <dbReference type="ChEBI" id="CHEBI:57643"/>
        <dbReference type="ChEBI" id="CHEBI:58168"/>
        <dbReference type="EC" id="3.1.1.4"/>
    </reaction>
    <physiologicalReaction direction="left-to-right" evidence="7">
        <dbReference type="Rhea" id="RHEA:15802"/>
    </physiologicalReaction>
</comment>
<feature type="domain" description="PNPLA" evidence="11">
    <location>
        <begin position="968"/>
        <end position="1145"/>
    </location>
</feature>
<dbReference type="PANTHER" id="PTHR24139">
    <property type="entry name" value="CALCIUM-INDEPENDENT PHOSPHOLIPASE A2"/>
    <property type="match status" value="1"/>
</dbReference>
<evidence type="ECO:0000313" key="13">
    <source>
        <dbReference type="WBParaSite" id="MBELARI_LOCUS1031"/>
    </source>
</evidence>
<dbReference type="InterPro" id="IPR007998">
    <property type="entry name" value="DUF719"/>
</dbReference>
<evidence type="ECO:0000256" key="6">
    <source>
        <dbReference type="ARBA" id="ARBA00023098"/>
    </source>
</evidence>
<proteinExistence type="inferred from homology"/>
<keyword evidence="12" id="KW-1185">Reference proteome</keyword>
<evidence type="ECO:0000256" key="10">
    <source>
        <dbReference type="SAM" id="MobiDB-lite"/>
    </source>
</evidence>
<feature type="compositionally biased region" description="Basic and acidic residues" evidence="10">
    <location>
        <begin position="198"/>
        <end position="210"/>
    </location>
</feature>
<feature type="compositionally biased region" description="Low complexity" evidence="10">
    <location>
        <begin position="160"/>
        <end position="169"/>
    </location>
</feature>
<dbReference type="SUPFAM" id="SSF48403">
    <property type="entry name" value="Ankyrin repeat"/>
    <property type="match status" value="1"/>
</dbReference>
<feature type="region of interest" description="Disordered" evidence="10">
    <location>
        <begin position="1"/>
        <end position="226"/>
    </location>
</feature>
<evidence type="ECO:0000256" key="5">
    <source>
        <dbReference type="ARBA" id="ARBA00023043"/>
    </source>
</evidence>